<dbReference type="Pfam" id="PF11901">
    <property type="entry name" value="DM9"/>
    <property type="match status" value="1"/>
</dbReference>
<feature type="non-terminal residue" evidence="2">
    <location>
        <position position="556"/>
    </location>
</feature>
<dbReference type="InterPro" id="IPR008833">
    <property type="entry name" value="Surf2"/>
</dbReference>
<dbReference type="Proteomes" id="UP000886611">
    <property type="component" value="Unassembled WGS sequence"/>
</dbReference>
<feature type="region of interest" description="Disordered" evidence="1">
    <location>
        <begin position="187"/>
        <end position="231"/>
    </location>
</feature>
<feature type="compositionally biased region" description="Basic and acidic residues" evidence="1">
    <location>
        <begin position="135"/>
        <end position="146"/>
    </location>
</feature>
<evidence type="ECO:0000256" key="1">
    <source>
        <dbReference type="SAM" id="MobiDB-lite"/>
    </source>
</evidence>
<organism evidence="2 3">
    <name type="scientific">Polypterus senegalus</name>
    <name type="common">Senegal bichir</name>
    <dbReference type="NCBI Taxonomy" id="55291"/>
    <lineage>
        <taxon>Eukaryota</taxon>
        <taxon>Metazoa</taxon>
        <taxon>Chordata</taxon>
        <taxon>Craniata</taxon>
        <taxon>Vertebrata</taxon>
        <taxon>Euteleostomi</taxon>
        <taxon>Actinopterygii</taxon>
        <taxon>Polypteriformes</taxon>
        <taxon>Polypteridae</taxon>
        <taxon>Polypterus</taxon>
    </lineage>
</organism>
<proteinExistence type="predicted"/>
<dbReference type="Pfam" id="PF05477">
    <property type="entry name" value="SURF2"/>
    <property type="match status" value="1"/>
</dbReference>
<dbReference type="PANTHER" id="PTHR34348:SF1">
    <property type="entry name" value="SURFEIT LOCUS PROTEIN 2"/>
    <property type="match status" value="1"/>
</dbReference>
<protein>
    <submittedName>
        <fullName evidence="2">NATT4 protein</fullName>
    </submittedName>
</protein>
<evidence type="ECO:0000313" key="3">
    <source>
        <dbReference type="Proteomes" id="UP000886611"/>
    </source>
</evidence>
<feature type="region of interest" description="Disordered" evidence="1">
    <location>
        <begin position="133"/>
        <end position="170"/>
    </location>
</feature>
<evidence type="ECO:0000313" key="2">
    <source>
        <dbReference type="EMBL" id="KAG2469992.1"/>
    </source>
</evidence>
<dbReference type="SMART" id="SM00696">
    <property type="entry name" value="DM9"/>
    <property type="match status" value="1"/>
</dbReference>
<gene>
    <name evidence="2" type="primary">Natt4_1</name>
    <name evidence="2" type="ORF">GTO96_0022327</name>
</gene>
<dbReference type="SUPFAM" id="SSF56973">
    <property type="entry name" value="Aerolisin/ETX pore-forming domain"/>
    <property type="match status" value="1"/>
</dbReference>
<feature type="compositionally biased region" description="Basic and acidic residues" evidence="1">
    <location>
        <begin position="201"/>
        <end position="218"/>
    </location>
</feature>
<dbReference type="InterPro" id="IPR006616">
    <property type="entry name" value="DM9_repeat"/>
</dbReference>
<comment type="caution">
    <text evidence="2">The sequence shown here is derived from an EMBL/GenBank/DDBJ whole genome shotgun (WGS) entry which is preliminary data.</text>
</comment>
<name>A0A8X8BXR5_POLSE</name>
<accession>A0A8X8BXR5</accession>
<dbReference type="PANTHER" id="PTHR34348">
    <property type="entry name" value="SURFEIT LOCUS PROTEIN 2"/>
    <property type="match status" value="1"/>
</dbReference>
<dbReference type="Gene3D" id="2.170.15.10">
    <property type="entry name" value="Proaerolysin, chain A, domain 3"/>
    <property type="match status" value="1"/>
</dbReference>
<keyword evidence="3" id="KW-1185">Reference proteome</keyword>
<dbReference type="CDD" id="cd20220">
    <property type="entry name" value="PFM_natterin-3-like"/>
    <property type="match status" value="1"/>
</dbReference>
<feature type="compositionally biased region" description="Acidic residues" evidence="1">
    <location>
        <begin position="161"/>
        <end position="170"/>
    </location>
</feature>
<reference evidence="2 3" key="1">
    <citation type="journal article" date="2021" name="Cell">
        <title>Tracing the genetic footprints of vertebrate landing in non-teleost ray-finned fishes.</title>
        <authorList>
            <person name="Bi X."/>
            <person name="Wang K."/>
            <person name="Yang L."/>
            <person name="Pan H."/>
            <person name="Jiang H."/>
            <person name="Wei Q."/>
            <person name="Fang M."/>
            <person name="Yu H."/>
            <person name="Zhu C."/>
            <person name="Cai Y."/>
            <person name="He Y."/>
            <person name="Gan X."/>
            <person name="Zeng H."/>
            <person name="Yu D."/>
            <person name="Zhu Y."/>
            <person name="Jiang H."/>
            <person name="Qiu Q."/>
            <person name="Yang H."/>
            <person name="Zhang Y.E."/>
            <person name="Wang W."/>
            <person name="Zhu M."/>
            <person name="He S."/>
            <person name="Zhang G."/>
        </authorList>
    </citation>
    <scope>NUCLEOTIDE SEQUENCE [LARGE SCALE GENOMIC DNA]</scope>
    <source>
        <strain evidence="2">Bchr_013</strain>
    </source>
</reference>
<dbReference type="AlphaFoldDB" id="A0A8X8BXR5"/>
<dbReference type="EMBL" id="JAATIS010000147">
    <property type="protein sequence ID" value="KAG2469992.1"/>
    <property type="molecule type" value="Genomic_DNA"/>
</dbReference>
<feature type="non-terminal residue" evidence="2">
    <location>
        <position position="1"/>
    </location>
</feature>
<sequence>MSEISPDVQAFLDRHPSLKPTERDKIRCELTGHEIPCRLSDLQTYTSGKKYKQLTKLVPSFDYSQYEPHVVPSTKQPNDLFCKLTIRHINRTPRDVLAHVNGKKYKRALQKYEQCVRDGVEFVPACLQNKQKRMEKKEEQEREHEKAKKKSTGFWEPTSSDGEEESDDSMTDLYPEEMFPLKTSQDVEMKATESDEFQSDSDEKAASDKLDNSKKMEVEVSTQNKRKKDSSSVVDRTVNLQWVPFTGSVPSDTVSMWNYYASRTDYVCKVHCEPGFYSPSKGSRCFYAYGGKEHYSSSFDILVNRDHFEFLQWVSGKYGSIPSLPIRSCEGYDAFVGKNRYGLGKVVPKHTAFFLPWEGYEYFYKDYDVLSIKPGSYSQKISNVIYDTNQMNFLELPPDVLRVASVDNHECQSAKKSVTLVATTTNEKRWGIQRSTMYGVSVTITAGIPQLISGSVSVSTEKTFTTTLGETSSTSDSHSLSVEVTVQPNHFCRVMMVGKKVTADIPYTARLSRTYWNGKIASTTVVGKYQGVKIGEVKAVIQRCEQIPDAQPCPAA</sequence>